<protein>
    <recommendedName>
        <fullName evidence="3">Transposase</fullName>
    </recommendedName>
</protein>
<name>A0ABP9URF4_9BACT</name>
<dbReference type="EMBL" id="BAABRI010000019">
    <property type="protein sequence ID" value="GAA5483924.1"/>
    <property type="molecule type" value="Genomic_DNA"/>
</dbReference>
<reference evidence="1 2" key="1">
    <citation type="submission" date="2024-02" db="EMBL/GenBank/DDBJ databases">
        <title>Haloferula sargassicola NBRC 104335.</title>
        <authorList>
            <person name="Ichikawa N."/>
            <person name="Katano-Makiyama Y."/>
            <person name="Hidaka K."/>
        </authorList>
    </citation>
    <scope>NUCLEOTIDE SEQUENCE [LARGE SCALE GENOMIC DNA]</scope>
    <source>
        <strain evidence="1 2">NBRC 104335</strain>
    </source>
</reference>
<gene>
    <name evidence="1" type="ORF">Hsar01_03161</name>
</gene>
<proteinExistence type="predicted"/>
<evidence type="ECO:0000313" key="1">
    <source>
        <dbReference type="EMBL" id="GAA5483924.1"/>
    </source>
</evidence>
<sequence>MVVRKKAMKATTTECSQWILQALESEGNPPDSSEDRC</sequence>
<comment type="caution">
    <text evidence="1">The sequence shown here is derived from an EMBL/GenBank/DDBJ whole genome shotgun (WGS) entry which is preliminary data.</text>
</comment>
<accession>A0ABP9URF4</accession>
<organism evidence="1 2">
    <name type="scientific">Haloferula sargassicola</name>
    <dbReference type="NCBI Taxonomy" id="490096"/>
    <lineage>
        <taxon>Bacteria</taxon>
        <taxon>Pseudomonadati</taxon>
        <taxon>Verrucomicrobiota</taxon>
        <taxon>Verrucomicrobiia</taxon>
        <taxon>Verrucomicrobiales</taxon>
        <taxon>Verrucomicrobiaceae</taxon>
        <taxon>Haloferula</taxon>
    </lineage>
</organism>
<evidence type="ECO:0000313" key="2">
    <source>
        <dbReference type="Proteomes" id="UP001476282"/>
    </source>
</evidence>
<dbReference type="Proteomes" id="UP001476282">
    <property type="component" value="Unassembled WGS sequence"/>
</dbReference>
<keyword evidence="2" id="KW-1185">Reference proteome</keyword>
<evidence type="ECO:0008006" key="3">
    <source>
        <dbReference type="Google" id="ProtNLM"/>
    </source>
</evidence>